<gene>
    <name evidence="2" type="ORF">DZ860_05085</name>
</gene>
<evidence type="ECO:0000313" key="3">
    <source>
        <dbReference type="Proteomes" id="UP000273252"/>
    </source>
</evidence>
<accession>A0A3A6QL61</accession>
<dbReference type="EMBL" id="QVMU01000003">
    <property type="protein sequence ID" value="RJX73610.1"/>
    <property type="molecule type" value="Genomic_DNA"/>
</dbReference>
<proteinExistence type="predicted"/>
<protein>
    <submittedName>
        <fullName evidence="2">DUF1496 domain-containing protein</fullName>
    </submittedName>
</protein>
<name>A0A3A6QL61_9VIBR</name>
<reference evidence="2 3" key="1">
    <citation type="submission" date="2018-08" db="EMBL/GenBank/DDBJ databases">
        <title>Vibrio isolated from the Eastern China Marginal Seas.</title>
        <authorList>
            <person name="Li Y."/>
        </authorList>
    </citation>
    <scope>NUCLEOTIDE SEQUENCE [LARGE SCALE GENOMIC DNA]</scope>
    <source>
        <strain evidence="2 3">BEI233</strain>
    </source>
</reference>
<dbReference type="OrthoDB" id="6400575at2"/>
<evidence type="ECO:0000313" key="2">
    <source>
        <dbReference type="EMBL" id="RJX73610.1"/>
    </source>
</evidence>
<keyword evidence="3" id="KW-1185">Reference proteome</keyword>
<organism evidence="2 3">
    <name type="scientific">Vibrio sinensis</name>
    <dbReference type="NCBI Taxonomy" id="2302434"/>
    <lineage>
        <taxon>Bacteria</taxon>
        <taxon>Pseudomonadati</taxon>
        <taxon>Pseudomonadota</taxon>
        <taxon>Gammaproteobacteria</taxon>
        <taxon>Vibrionales</taxon>
        <taxon>Vibrionaceae</taxon>
        <taxon>Vibrio</taxon>
    </lineage>
</organism>
<evidence type="ECO:0000256" key="1">
    <source>
        <dbReference type="SAM" id="SignalP"/>
    </source>
</evidence>
<keyword evidence="1" id="KW-0732">Signal</keyword>
<comment type="caution">
    <text evidence="2">The sequence shown here is derived from an EMBL/GenBank/DDBJ whole genome shotgun (WGS) entry which is preliminary data.</text>
</comment>
<dbReference type="AlphaFoldDB" id="A0A3A6QL61"/>
<dbReference type="Pfam" id="PF07383">
    <property type="entry name" value="DUF1496"/>
    <property type="match status" value="1"/>
</dbReference>
<feature type="chain" id="PRO_5017249767" evidence="1">
    <location>
        <begin position="23"/>
        <end position="93"/>
    </location>
</feature>
<sequence length="93" mass="10241">MPTLLKLFSITAMVFSTNVVQAKTISTPSKSIVATTTDSIKRVCYYQDQAYSEGAILQVGDYLLRCSVSHDYELNGALKWQTLPSENSAKSTN</sequence>
<dbReference type="InterPro" id="IPR009971">
    <property type="entry name" value="DUF1496"/>
</dbReference>
<feature type="signal peptide" evidence="1">
    <location>
        <begin position="1"/>
        <end position="22"/>
    </location>
</feature>
<dbReference type="RefSeq" id="WP_120029850.1">
    <property type="nucleotide sequence ID" value="NZ_QVMU01000003.1"/>
</dbReference>
<dbReference type="Proteomes" id="UP000273252">
    <property type="component" value="Unassembled WGS sequence"/>
</dbReference>